<dbReference type="InterPro" id="IPR025455">
    <property type="entry name" value="DUF4276"/>
</dbReference>
<gene>
    <name evidence="1" type="ORF">M8231_02945</name>
</gene>
<evidence type="ECO:0000313" key="1">
    <source>
        <dbReference type="EMBL" id="URI15963.1"/>
    </source>
</evidence>
<proteinExistence type="predicted"/>
<dbReference type="EMBL" id="CP097649">
    <property type="protein sequence ID" value="URI15963.1"/>
    <property type="molecule type" value="Genomic_DNA"/>
</dbReference>
<name>A0ABY4SSZ1_9CAUL</name>
<organism evidence="1 2">
    <name type="scientific">Brevundimonas albigilva</name>
    <dbReference type="NCBI Taxonomy" id="1312364"/>
    <lineage>
        <taxon>Bacteria</taxon>
        <taxon>Pseudomonadati</taxon>
        <taxon>Pseudomonadota</taxon>
        <taxon>Alphaproteobacteria</taxon>
        <taxon>Caulobacterales</taxon>
        <taxon>Caulobacteraceae</taxon>
        <taxon>Brevundimonas</taxon>
    </lineage>
</organism>
<dbReference type="Pfam" id="PF14103">
    <property type="entry name" value="DUF4276"/>
    <property type="match status" value="1"/>
</dbReference>
<protein>
    <submittedName>
        <fullName evidence="1">DUF4276 family protein</fullName>
    </submittedName>
</protein>
<reference evidence="1" key="1">
    <citation type="submission" date="2022-05" db="EMBL/GenBank/DDBJ databases">
        <title>Brevundimonas albigilva TT17 genome sequence.</title>
        <authorList>
            <person name="Lee K."/>
            <person name="Son H."/>
        </authorList>
    </citation>
    <scope>NUCLEOTIDE SEQUENCE</scope>
    <source>
        <strain evidence="1">TT17</strain>
    </source>
</reference>
<evidence type="ECO:0000313" key="2">
    <source>
        <dbReference type="Proteomes" id="UP001055429"/>
    </source>
</evidence>
<keyword evidence="2" id="KW-1185">Reference proteome</keyword>
<sequence>MPSIAMIVEGPGDISAFPTLVAKTGAMFGMDLFANKPIKAGGYHRLALPGQVERFVEMAAGREGIDSVMIAVDLDDGCPRDAADSLRRRAESVSQLFGKPIKLSFCVREYESWILHDLANLKAFAAEYNWDANYVCNSPEQKRGAKEAVEKAIQRKYKEISDQQALTKKLNLKTVYVASRSYRKFCKEVTGLSYGQMAAFM</sequence>
<accession>A0ABY4SSZ1</accession>
<dbReference type="Proteomes" id="UP001055429">
    <property type="component" value="Chromosome"/>
</dbReference>
<dbReference type="RefSeq" id="WP_250202218.1">
    <property type="nucleotide sequence ID" value="NZ_CP097649.1"/>
</dbReference>